<evidence type="ECO:0000313" key="3">
    <source>
        <dbReference type="Proteomes" id="UP000254287"/>
    </source>
</evidence>
<dbReference type="AlphaFoldDB" id="A0A376CZK3"/>
<proteinExistence type="predicted"/>
<accession>A0A376CZK3</accession>
<gene>
    <name evidence="2" type="ORF">NCTC10289_01594</name>
</gene>
<dbReference type="InterPro" id="IPR036661">
    <property type="entry name" value="Luciferase-like_sf"/>
</dbReference>
<dbReference type="SUPFAM" id="SSF51679">
    <property type="entry name" value="Bacterial luciferase-like"/>
    <property type="match status" value="1"/>
</dbReference>
<keyword evidence="2" id="KW-0503">Monooxygenase</keyword>
<organism evidence="2 3">
    <name type="scientific">Corynebacterium minutissimum</name>
    <dbReference type="NCBI Taxonomy" id="38301"/>
    <lineage>
        <taxon>Bacteria</taxon>
        <taxon>Bacillati</taxon>
        <taxon>Actinomycetota</taxon>
        <taxon>Actinomycetes</taxon>
        <taxon>Mycobacteriales</taxon>
        <taxon>Corynebacteriaceae</taxon>
        <taxon>Corynebacterium</taxon>
    </lineage>
</organism>
<dbReference type="EC" id="1.14.14.5" evidence="2"/>
<evidence type="ECO:0000313" key="2">
    <source>
        <dbReference type="EMBL" id="STC78596.1"/>
    </source>
</evidence>
<dbReference type="GO" id="GO:0008726">
    <property type="term" value="F:alkanesulfonate monooxygenase activity"/>
    <property type="evidence" value="ECO:0007669"/>
    <property type="project" value="UniProtKB-EC"/>
</dbReference>
<name>A0A376CZK3_9CORY</name>
<sequence length="140" mass="15396">MQFGIFSMGDVTQVPIRLAEDYAFLQHQAGGRSDLFYGHGRADQAIVGLGGQVFIGCTEQDAKDFFRPYFDNAPVNGHGPSLEEFTAQTLLTVGTVEQVVPELRRRFEQRRPDHVPSDPPTHGALASYAPHALISPGEEK</sequence>
<protein>
    <submittedName>
        <fullName evidence="2">Alkanesulfonate monooxygenase</fullName>
        <ecNumber evidence="2">1.14.14.5</ecNumber>
    </submittedName>
</protein>
<feature type="compositionally biased region" description="Basic and acidic residues" evidence="1">
    <location>
        <begin position="107"/>
        <end position="116"/>
    </location>
</feature>
<evidence type="ECO:0000256" key="1">
    <source>
        <dbReference type="SAM" id="MobiDB-lite"/>
    </source>
</evidence>
<keyword evidence="2" id="KW-0560">Oxidoreductase</keyword>
<reference evidence="2 3" key="1">
    <citation type="submission" date="2018-06" db="EMBL/GenBank/DDBJ databases">
        <authorList>
            <consortium name="Pathogen Informatics"/>
            <person name="Doyle S."/>
        </authorList>
    </citation>
    <scope>NUCLEOTIDE SEQUENCE [LARGE SCALE GENOMIC DNA]</scope>
    <source>
        <strain evidence="2 3">NCTC10289</strain>
    </source>
</reference>
<dbReference type="Proteomes" id="UP000254287">
    <property type="component" value="Unassembled WGS sequence"/>
</dbReference>
<dbReference type="EMBL" id="UFXP01000001">
    <property type="protein sequence ID" value="STC78596.1"/>
    <property type="molecule type" value="Genomic_DNA"/>
</dbReference>
<feature type="region of interest" description="Disordered" evidence="1">
    <location>
        <begin position="107"/>
        <end position="140"/>
    </location>
</feature>